<evidence type="ECO:0000256" key="2">
    <source>
        <dbReference type="SAM" id="MobiDB-lite"/>
    </source>
</evidence>
<dbReference type="EMBL" id="MU167374">
    <property type="protein sequence ID" value="KAG0141712.1"/>
    <property type="molecule type" value="Genomic_DNA"/>
</dbReference>
<feature type="compositionally biased region" description="Polar residues" evidence="2">
    <location>
        <begin position="555"/>
        <end position="566"/>
    </location>
</feature>
<dbReference type="SUPFAM" id="SSF48065">
    <property type="entry name" value="DBL homology domain (DH-domain)"/>
    <property type="match status" value="1"/>
</dbReference>
<dbReference type="PANTHER" id="PTHR13037">
    <property type="entry name" value="FORMIN"/>
    <property type="match status" value="1"/>
</dbReference>
<keyword evidence="4" id="KW-1185">Reference proteome</keyword>
<feature type="compositionally biased region" description="Low complexity" evidence="2">
    <location>
        <begin position="794"/>
        <end position="810"/>
    </location>
</feature>
<comment type="caution">
    <text evidence="3">The sequence shown here is derived from an EMBL/GenBank/DDBJ whole genome shotgun (WGS) entry which is preliminary data.</text>
</comment>
<accession>A0A9P6T766</accession>
<feature type="compositionally biased region" description="Low complexity" evidence="2">
    <location>
        <begin position="295"/>
        <end position="307"/>
    </location>
</feature>
<feature type="region of interest" description="Disordered" evidence="2">
    <location>
        <begin position="678"/>
        <end position="848"/>
    </location>
</feature>
<feature type="region of interest" description="Disordered" evidence="2">
    <location>
        <begin position="482"/>
        <end position="606"/>
    </location>
</feature>
<dbReference type="AlphaFoldDB" id="A0A9P6T766"/>
<name>A0A9P6T766_9BASI</name>
<proteinExistence type="predicted"/>
<organism evidence="3 4">
    <name type="scientific">Cronartium quercuum f. sp. fusiforme G11</name>
    <dbReference type="NCBI Taxonomy" id="708437"/>
    <lineage>
        <taxon>Eukaryota</taxon>
        <taxon>Fungi</taxon>
        <taxon>Dikarya</taxon>
        <taxon>Basidiomycota</taxon>
        <taxon>Pucciniomycotina</taxon>
        <taxon>Pucciniomycetes</taxon>
        <taxon>Pucciniales</taxon>
        <taxon>Coleosporiaceae</taxon>
        <taxon>Cronartium</taxon>
    </lineage>
</organism>
<feature type="region of interest" description="Disordered" evidence="2">
    <location>
        <begin position="625"/>
        <end position="644"/>
    </location>
</feature>
<keyword evidence="1" id="KW-0945">Host-virus interaction</keyword>
<evidence type="ECO:0000313" key="3">
    <source>
        <dbReference type="EMBL" id="KAG0141712.1"/>
    </source>
</evidence>
<protein>
    <recommendedName>
        <fullName evidence="5">DH domain-containing protein</fullName>
    </recommendedName>
</protein>
<feature type="compositionally biased region" description="Pro residues" evidence="2">
    <location>
        <begin position="736"/>
        <end position="749"/>
    </location>
</feature>
<dbReference type="Gene3D" id="1.20.900.10">
    <property type="entry name" value="Dbl homology (DH) domain"/>
    <property type="match status" value="1"/>
</dbReference>
<evidence type="ECO:0008006" key="5">
    <source>
        <dbReference type="Google" id="ProtNLM"/>
    </source>
</evidence>
<feature type="compositionally biased region" description="Polar residues" evidence="2">
    <location>
        <begin position="248"/>
        <end position="284"/>
    </location>
</feature>
<dbReference type="Proteomes" id="UP000886653">
    <property type="component" value="Unassembled WGS sequence"/>
</dbReference>
<reference evidence="3" key="1">
    <citation type="submission" date="2013-11" db="EMBL/GenBank/DDBJ databases">
        <title>Genome sequence of the fusiform rust pathogen reveals effectors for host alternation and coevolution with pine.</title>
        <authorList>
            <consortium name="DOE Joint Genome Institute"/>
            <person name="Smith K."/>
            <person name="Pendleton A."/>
            <person name="Kubisiak T."/>
            <person name="Anderson C."/>
            <person name="Salamov A."/>
            <person name="Aerts A."/>
            <person name="Riley R."/>
            <person name="Clum A."/>
            <person name="Lindquist E."/>
            <person name="Ence D."/>
            <person name="Campbell M."/>
            <person name="Kronenberg Z."/>
            <person name="Feau N."/>
            <person name="Dhillon B."/>
            <person name="Hamelin R."/>
            <person name="Burleigh J."/>
            <person name="Smith J."/>
            <person name="Yandell M."/>
            <person name="Nelson C."/>
            <person name="Grigoriev I."/>
            <person name="Davis J."/>
        </authorList>
    </citation>
    <scope>NUCLEOTIDE SEQUENCE</scope>
    <source>
        <strain evidence="3">G11</strain>
    </source>
</reference>
<dbReference type="OrthoDB" id="6244550at2759"/>
<evidence type="ECO:0000313" key="4">
    <source>
        <dbReference type="Proteomes" id="UP000886653"/>
    </source>
</evidence>
<feature type="compositionally biased region" description="Polar residues" evidence="2">
    <location>
        <begin position="811"/>
        <end position="833"/>
    </location>
</feature>
<gene>
    <name evidence="3" type="ORF">CROQUDRAFT_725495</name>
</gene>
<dbReference type="PANTHER" id="PTHR13037:SF24">
    <property type="entry name" value="POLYCOMB PROTEIN PCL-RELATED"/>
    <property type="match status" value="1"/>
</dbReference>
<feature type="compositionally biased region" description="Polar residues" evidence="2">
    <location>
        <begin position="527"/>
        <end position="536"/>
    </location>
</feature>
<sequence length="946" mass="102546">MQSSLSLSISPSPTPGFIHDLLGSERAYLADLMVIIKRIAAAYSPQNFPPPHLDHHFRLTEAVFRSNKALLNSILALGPNLDHRDPVQLANLMAGWIYDLEPIYGRYCSPRGWAGAGGWSRDPSVMSNPILRDILATTPWPASLAPPPAEIFPGVPYPHDDIWTIDKQGVPHATLTTFFALPFARLVYYRRLYEKVLKTCQHGSPEHRVVQDASTRLSNLLDAGCLQWNINPIPPHHARSSFEVSHHQPPSMSPPGSVSEPRQLTLRTSTETTHSGPQARSASFASAPDDLSDRSNPSTPFSSPSGSTEGKTALGRRMVEIRQGIYVQQAVLDLERTLDTSQCLDIFTMTPKPCRLHMAPPDLAFSRTIRHAGNASFFFQPQSNPSSPVATPAGRLILLTDLLLFCERAETDSKPCGAEAWLMYPPLAGKHLRVCRSEHDECQFEVFIMRKERVLVTVSSRVERDHWILVLEEAIDHGSIRPQEIPAVGPTSRGPPKLNMNTTDLSFRQTSAPPSPAPVSGVKGSSRLTPANSRRQTPVDDFQRQQPHSPLPRSPASTSFAHSPSSRDGPALGDPRVRPGGARSPDQPHHQAFAPLTGPPTDVKFMAGGRYAPMPTADLRAPVGLPTGPPEPCLPRGHPSDPNFSRQLASTTVTHRPLAHVGAQSMPPVQRRGWQLNDDIGVHSTGPRSEYAPSSRSMTSHPSARLPSPPGSGGPRPTQGSPRALRKAPSAHALGQPPPPDPHRAPPLPIHTGGGGGRDGALLSPCVGLDIRRPASTDPSPRHYRSPSSLVCDHSSASRSPSSHSIAPPSQRSSAFSNSPSNPLGNPHWTQAPTYDDDDDGPVTEPVPTHSTLVASMKTKVFLKQGHAQWKALGTAKLMVFTQNPGNVKQLVVEQEKDSKTMISTIVLTDGVERVGRTGVAVDLSDTGRRTGIVYMLQVSNNIEGR</sequence>
<feature type="compositionally biased region" description="Polar residues" evidence="2">
    <location>
        <begin position="692"/>
        <end position="701"/>
    </location>
</feature>
<feature type="compositionally biased region" description="Polar residues" evidence="2">
    <location>
        <begin position="499"/>
        <end position="510"/>
    </location>
</feature>
<dbReference type="InterPro" id="IPR035899">
    <property type="entry name" value="DBL_dom_sf"/>
</dbReference>
<evidence type="ECO:0000256" key="1">
    <source>
        <dbReference type="ARBA" id="ARBA00022581"/>
    </source>
</evidence>
<feature type="region of interest" description="Disordered" evidence="2">
    <location>
        <begin position="239"/>
        <end position="312"/>
    </location>
</feature>